<evidence type="ECO:0000256" key="8">
    <source>
        <dbReference type="SAM" id="Phobius"/>
    </source>
</evidence>
<dbReference type="InterPro" id="IPR036259">
    <property type="entry name" value="MFS_trans_sf"/>
</dbReference>
<feature type="transmembrane region" description="Helical" evidence="8">
    <location>
        <begin position="971"/>
        <end position="996"/>
    </location>
</feature>
<dbReference type="Gene3D" id="4.10.450.10">
    <property type="entry name" value="Glucose Oxidase, domain 2"/>
    <property type="match status" value="1"/>
</dbReference>
<dbReference type="InterPro" id="IPR011701">
    <property type="entry name" value="MFS"/>
</dbReference>
<comment type="cofactor">
    <cofactor evidence="1">
        <name>FAD</name>
        <dbReference type="ChEBI" id="CHEBI:57692"/>
    </cofactor>
</comment>
<keyword evidence="8" id="KW-1133">Transmembrane helix</keyword>
<evidence type="ECO:0000256" key="5">
    <source>
        <dbReference type="ARBA" id="ARBA00022827"/>
    </source>
</evidence>
<dbReference type="InterPro" id="IPR000172">
    <property type="entry name" value="GMC_OxRdtase_N"/>
</dbReference>
<dbReference type="PANTHER" id="PTHR11552:SF201">
    <property type="entry name" value="GLUCOSE-METHANOL-CHOLINE OXIDOREDUCTASE N-TERMINAL DOMAIN-CONTAINING PROTEIN"/>
    <property type="match status" value="1"/>
</dbReference>
<keyword evidence="8" id="KW-0812">Transmembrane</keyword>
<feature type="transmembrane region" description="Helical" evidence="8">
    <location>
        <begin position="906"/>
        <end position="930"/>
    </location>
</feature>
<accession>A0A439CSK7</accession>
<feature type="region of interest" description="Disordered" evidence="7">
    <location>
        <begin position="1089"/>
        <end position="1136"/>
    </location>
</feature>
<dbReference type="InterPro" id="IPR020846">
    <property type="entry name" value="MFS_dom"/>
</dbReference>
<evidence type="ECO:0000313" key="11">
    <source>
        <dbReference type="EMBL" id="RWA05168.1"/>
    </source>
</evidence>
<comment type="similarity">
    <text evidence="3">Belongs to the GMC oxidoreductase family.</text>
</comment>
<feature type="transmembrane region" description="Helical" evidence="8">
    <location>
        <begin position="1033"/>
        <end position="1060"/>
    </location>
</feature>
<feature type="region of interest" description="Disordered" evidence="7">
    <location>
        <begin position="1187"/>
        <end position="1217"/>
    </location>
</feature>
<evidence type="ECO:0000256" key="6">
    <source>
        <dbReference type="ARBA" id="ARBA00023002"/>
    </source>
</evidence>
<dbReference type="InterPro" id="IPR027424">
    <property type="entry name" value="Glucose_Oxidase_domain_2"/>
</dbReference>
<dbReference type="EMBL" id="RYZI01000470">
    <property type="protein sequence ID" value="RWA05168.1"/>
    <property type="molecule type" value="Genomic_DNA"/>
</dbReference>
<keyword evidence="6" id="KW-0560">Oxidoreductase</keyword>
<evidence type="ECO:0000313" key="12">
    <source>
        <dbReference type="Proteomes" id="UP000286045"/>
    </source>
</evidence>
<evidence type="ECO:0000256" key="4">
    <source>
        <dbReference type="ARBA" id="ARBA00022630"/>
    </source>
</evidence>
<feature type="transmembrane region" description="Helical" evidence="8">
    <location>
        <begin position="608"/>
        <end position="632"/>
    </location>
</feature>
<evidence type="ECO:0000256" key="1">
    <source>
        <dbReference type="ARBA" id="ARBA00001974"/>
    </source>
</evidence>
<dbReference type="Pfam" id="PF07690">
    <property type="entry name" value="MFS_1"/>
    <property type="match status" value="1"/>
</dbReference>
<dbReference type="SUPFAM" id="SSF54373">
    <property type="entry name" value="FAD-linked reductases, C-terminal domain"/>
    <property type="match status" value="1"/>
</dbReference>
<feature type="compositionally biased region" description="Polar residues" evidence="7">
    <location>
        <begin position="1094"/>
        <end position="1107"/>
    </location>
</feature>
<keyword evidence="5" id="KW-0274">FAD</keyword>
<feature type="transmembrane region" description="Helical" evidence="8">
    <location>
        <begin position="942"/>
        <end position="965"/>
    </location>
</feature>
<evidence type="ECO:0000256" key="7">
    <source>
        <dbReference type="SAM" id="MobiDB-lite"/>
    </source>
</evidence>
<feature type="compositionally biased region" description="Basic and acidic residues" evidence="7">
    <location>
        <begin position="1188"/>
        <end position="1202"/>
    </location>
</feature>
<feature type="chain" id="PRO_5019456447" description="Major facilitator superfamily (MFS) profile domain-containing protein" evidence="9">
    <location>
        <begin position="18"/>
        <end position="1237"/>
    </location>
</feature>
<dbReference type="GO" id="GO:0050660">
    <property type="term" value="F:flavin adenine dinucleotide binding"/>
    <property type="evidence" value="ECO:0007669"/>
    <property type="project" value="InterPro"/>
</dbReference>
<feature type="transmembrane region" description="Helical" evidence="8">
    <location>
        <begin position="762"/>
        <end position="784"/>
    </location>
</feature>
<gene>
    <name evidence="11" type="ORF">EKO27_g9930</name>
</gene>
<sequence length="1237" mass="136185">MIFQAALTIFAAVLVVAQNDTPFDYVIAGAGTAGLLLAVVLTENPNITVCVLEAGGDGRSESNITNPELRGTIQHTKYDWQFWTLPQPGLGDNGTAGAQPVPRGKVLGGTSAMNWMIHNTDSRIQLDIWESLLNLTGWNWETISTAYRESETMYAPPRDMVENFQYNARDHGANGYIQSIFQRSVMSLFPDYLSPTLRNSGYQVPPDRNGGNAVGGGFLPLAINPTNYTRSYSGSAYSVAQSRSNLYVLTNSRVTGIDWQHTGCSGSPATAMGLRYVDSSADLNKTLHVQGRQVILSAGCVQSSQILELSGVGDPRILTPLKIPVAVNLTSVGVGLRDPPMMNYLPMSFTLNTSLTGNEFIQNYIQLESARTMLNHADYAAASSWLNATENIPGVPKLQLKIFKELWFRDQPLVEVAWQFQYPSATPYNLMPLSQGTVHINNSDPFAPPAINPNYNRINATINGTNVEWDMWFLAKATQYYQTKIATTRPMSSVVTLTDPQYDLPFDEYLAEVKRRTGTSEHLTGGNLMLPEEEGGVVDTNLLVYGTHNVRIVDGSVFPYQPSAHPMGLTYALAVRAEGDDTGYGQALFPVPAEDPNDPLQWPQSKKIMILVIICVYSFLGNSALLGVGPYITLWSEMFDVSQADASTLISYPNLVYGLTSWLLVPLYLRFGRRPVMLGSMLAFIAGLAGCSRATSFGGLMASRIIHCLGAGVCEALPVQLVNDIFFLHERGVQLGYYTFALCLAALATLPAAYMLPTKYSWRLFFYVILAFAAALFILAFLFVEETSYRRSKPADATVNEDHDSVNATSSQDKPEAVAVEQTPVIPPRKSFLSTLRPWGRVDPTVPFFTLLWRSMTYFLVPQVLWVITSFGIIIGLGGLAFNFVFPIKITQPPYNWPASLSGIHSAGSAIGFLLAVPFTPTSDMLAAYLTRRNNGIREAEMRLGVMLPAMIVGPVGLVVYGLTAQLNLHWIGYFLGAGMASWCGYFYYSFTLAYAVDSYNNDTSEMLMAMNVGKQLVSFGLGFKVLDWIMESSYVAVISAGFGAVLLANNMFLIVFMIWGKRIRRFMSTTWTVFTAAVSQRASRQRDKLDVFSDTNQSTTVETLPNNPHHGIERPRQCCKRHHPRPSEGGQNSSQAAVSVAIHCAAIEYATATKEEADRGEANCEKLRVMSSRTCEMRSGSCTLVQKQEEEKAPAKDKPTDQPDAAEYDPSRAEEMKEIASKALILMDEMEKAESS</sequence>
<keyword evidence="9" id="KW-0732">Signal</keyword>
<evidence type="ECO:0000256" key="2">
    <source>
        <dbReference type="ARBA" id="ARBA00004141"/>
    </source>
</evidence>
<dbReference type="Gene3D" id="3.50.50.60">
    <property type="entry name" value="FAD/NAD(P)-binding domain"/>
    <property type="match status" value="1"/>
</dbReference>
<dbReference type="PROSITE" id="PS50850">
    <property type="entry name" value="MFS"/>
    <property type="match status" value="1"/>
</dbReference>
<proteinExistence type="inferred from homology"/>
<feature type="transmembrane region" description="Helical" evidence="8">
    <location>
        <begin position="652"/>
        <end position="669"/>
    </location>
</feature>
<dbReference type="STRING" id="363999.A0A439CSK7"/>
<feature type="transmembrane region" description="Helical" evidence="8">
    <location>
        <begin position="676"/>
        <end position="695"/>
    </location>
</feature>
<evidence type="ECO:0000256" key="3">
    <source>
        <dbReference type="ARBA" id="ARBA00010790"/>
    </source>
</evidence>
<feature type="region of interest" description="Disordered" evidence="7">
    <location>
        <begin position="795"/>
        <end position="819"/>
    </location>
</feature>
<feature type="signal peptide" evidence="9">
    <location>
        <begin position="1"/>
        <end position="17"/>
    </location>
</feature>
<protein>
    <recommendedName>
        <fullName evidence="10">Major facilitator superfamily (MFS) profile domain-containing protein</fullName>
    </recommendedName>
</protein>
<dbReference type="InterPro" id="IPR012132">
    <property type="entry name" value="GMC_OxRdtase"/>
</dbReference>
<dbReference type="InterPro" id="IPR036188">
    <property type="entry name" value="FAD/NAD-bd_sf"/>
</dbReference>
<dbReference type="AlphaFoldDB" id="A0A439CSK7"/>
<dbReference type="GO" id="GO:0016020">
    <property type="term" value="C:membrane"/>
    <property type="evidence" value="ECO:0007669"/>
    <property type="project" value="UniProtKB-SubCell"/>
</dbReference>
<feature type="transmembrane region" description="Helical" evidence="8">
    <location>
        <begin position="864"/>
        <end position="886"/>
    </location>
</feature>
<dbReference type="Pfam" id="PF00732">
    <property type="entry name" value="GMC_oxred_N"/>
    <property type="match status" value="1"/>
</dbReference>
<dbReference type="SUPFAM" id="SSF103473">
    <property type="entry name" value="MFS general substrate transporter"/>
    <property type="match status" value="1"/>
</dbReference>
<dbReference type="SUPFAM" id="SSF51905">
    <property type="entry name" value="FAD/NAD(P)-binding domain"/>
    <property type="match status" value="1"/>
</dbReference>
<dbReference type="GO" id="GO:0016614">
    <property type="term" value="F:oxidoreductase activity, acting on CH-OH group of donors"/>
    <property type="evidence" value="ECO:0007669"/>
    <property type="project" value="InterPro"/>
</dbReference>
<dbReference type="Pfam" id="PF05199">
    <property type="entry name" value="GMC_oxred_C"/>
    <property type="match status" value="1"/>
</dbReference>
<dbReference type="Proteomes" id="UP000286045">
    <property type="component" value="Unassembled WGS sequence"/>
</dbReference>
<feature type="domain" description="Major facilitator superfamily (MFS) profile" evidence="10">
    <location>
        <begin position="610"/>
        <end position="1063"/>
    </location>
</feature>
<keyword evidence="12" id="KW-1185">Reference proteome</keyword>
<dbReference type="GO" id="GO:0022857">
    <property type="term" value="F:transmembrane transporter activity"/>
    <property type="evidence" value="ECO:0007669"/>
    <property type="project" value="InterPro"/>
</dbReference>
<name>A0A439CSK7_9PEZI</name>
<evidence type="ECO:0000256" key="9">
    <source>
        <dbReference type="SAM" id="SignalP"/>
    </source>
</evidence>
<reference evidence="11 12" key="1">
    <citation type="submission" date="2018-12" db="EMBL/GenBank/DDBJ databases">
        <title>Draft genome sequence of Xylaria grammica IHI A82.</title>
        <authorList>
            <person name="Buettner E."/>
            <person name="Kellner H."/>
        </authorList>
    </citation>
    <scope>NUCLEOTIDE SEQUENCE [LARGE SCALE GENOMIC DNA]</scope>
    <source>
        <strain evidence="11 12">IHI A82</strain>
    </source>
</reference>
<comment type="caution">
    <text evidence="11">The sequence shown here is derived from an EMBL/GenBank/DDBJ whole genome shotgun (WGS) entry which is preliminary data.</text>
</comment>
<keyword evidence="8" id="KW-0472">Membrane</keyword>
<feature type="transmembrane region" description="Helical" evidence="8">
    <location>
        <begin position="735"/>
        <end position="756"/>
    </location>
</feature>
<dbReference type="PANTHER" id="PTHR11552">
    <property type="entry name" value="GLUCOSE-METHANOL-CHOLINE GMC OXIDOREDUCTASE"/>
    <property type="match status" value="1"/>
</dbReference>
<dbReference type="Gene3D" id="3.30.560.10">
    <property type="entry name" value="Glucose Oxidase, domain 3"/>
    <property type="match status" value="1"/>
</dbReference>
<dbReference type="Gene3D" id="1.20.1250.20">
    <property type="entry name" value="MFS general substrate transporter like domains"/>
    <property type="match status" value="1"/>
</dbReference>
<dbReference type="InterPro" id="IPR007867">
    <property type="entry name" value="GMC_OxRtase_C"/>
</dbReference>
<organism evidence="11 12">
    <name type="scientific">Xylaria grammica</name>
    <dbReference type="NCBI Taxonomy" id="363999"/>
    <lineage>
        <taxon>Eukaryota</taxon>
        <taxon>Fungi</taxon>
        <taxon>Dikarya</taxon>
        <taxon>Ascomycota</taxon>
        <taxon>Pezizomycotina</taxon>
        <taxon>Sordariomycetes</taxon>
        <taxon>Xylariomycetidae</taxon>
        <taxon>Xylariales</taxon>
        <taxon>Xylariaceae</taxon>
        <taxon>Xylaria</taxon>
    </lineage>
</organism>
<keyword evidence="4" id="KW-0285">Flavoprotein</keyword>
<evidence type="ECO:0000259" key="10">
    <source>
        <dbReference type="PROSITE" id="PS50850"/>
    </source>
</evidence>
<comment type="subcellular location">
    <subcellularLocation>
        <location evidence="2">Membrane</location>
        <topology evidence="2">Multi-pass membrane protein</topology>
    </subcellularLocation>
</comment>